<sequence>MTDPNLTHLYFLLDRSGSMQSIKDDTEGGFDAFIAEQRSQPGECRVTLAQFDDTYEQVYADLPVAEVPPLQLHPRGTTALLDSIGRLIGEAGARLAALPEERRPGVVIVGIMTDGHENASRELTHPQVKALIERQTHDYAWQFLYLGADQDAIEVGASIGVAAANSMTYSRGKVAAAMAATSRNIGRTRSAVAAGATPAEAASQMAFDDDQRAAAAE</sequence>
<dbReference type="AlphaFoldDB" id="A0A543I3E3"/>
<dbReference type="Gene3D" id="3.40.50.410">
    <property type="entry name" value="von Willebrand factor, type A domain"/>
    <property type="match status" value="1"/>
</dbReference>
<evidence type="ECO:0000313" key="1">
    <source>
        <dbReference type="EMBL" id="TQM65109.1"/>
    </source>
</evidence>
<reference evidence="1 2" key="1">
    <citation type="submission" date="2019-06" db="EMBL/GenBank/DDBJ databases">
        <title>Genome sequencing of plant associated microbes to promote plant fitness in Sorghum bicolor and Oryza sativa.</title>
        <authorList>
            <person name="Coleman-Derr D."/>
        </authorList>
    </citation>
    <scope>NUCLEOTIDE SEQUENCE [LARGE SCALE GENOMIC DNA]</scope>
    <source>
        <strain evidence="1 2">KV-663</strain>
    </source>
</reference>
<keyword evidence="2" id="KW-1185">Reference proteome</keyword>
<name>A0A543I3E3_9MICO</name>
<evidence type="ECO:0000313" key="2">
    <source>
        <dbReference type="Proteomes" id="UP000316747"/>
    </source>
</evidence>
<proteinExistence type="predicted"/>
<organism evidence="1 2">
    <name type="scientific">Humibacillus xanthopallidus</name>
    <dbReference type="NCBI Taxonomy" id="412689"/>
    <lineage>
        <taxon>Bacteria</taxon>
        <taxon>Bacillati</taxon>
        <taxon>Actinomycetota</taxon>
        <taxon>Actinomycetes</taxon>
        <taxon>Micrococcales</taxon>
        <taxon>Intrasporangiaceae</taxon>
        <taxon>Humibacillus</taxon>
    </lineage>
</organism>
<accession>A0A543I3E3</accession>
<protein>
    <recommendedName>
        <fullName evidence="3">von Willebrand factor type A domain-containing protein</fullName>
    </recommendedName>
</protein>
<gene>
    <name evidence="1" type="ORF">FBY41_1494</name>
</gene>
<evidence type="ECO:0008006" key="3">
    <source>
        <dbReference type="Google" id="ProtNLM"/>
    </source>
</evidence>
<dbReference type="Proteomes" id="UP000316747">
    <property type="component" value="Unassembled WGS sequence"/>
</dbReference>
<dbReference type="OrthoDB" id="9790144at2"/>
<dbReference type="RefSeq" id="WP_141842727.1">
    <property type="nucleotide sequence ID" value="NZ_VFPM01000001.1"/>
</dbReference>
<dbReference type="EMBL" id="VFPM01000001">
    <property type="protein sequence ID" value="TQM65109.1"/>
    <property type="molecule type" value="Genomic_DNA"/>
</dbReference>
<dbReference type="InterPro" id="IPR036465">
    <property type="entry name" value="vWFA_dom_sf"/>
</dbReference>
<dbReference type="SUPFAM" id="SSF53300">
    <property type="entry name" value="vWA-like"/>
    <property type="match status" value="1"/>
</dbReference>
<comment type="caution">
    <text evidence="1">The sequence shown here is derived from an EMBL/GenBank/DDBJ whole genome shotgun (WGS) entry which is preliminary data.</text>
</comment>